<dbReference type="PANTHER" id="PTHR30126:SF64">
    <property type="entry name" value="HTH-TYPE TRANSCRIPTIONAL REGULATOR CITR"/>
    <property type="match status" value="1"/>
</dbReference>
<proteinExistence type="inferred from homology"/>
<evidence type="ECO:0000313" key="6">
    <source>
        <dbReference type="EMBL" id="MBM7561997.1"/>
    </source>
</evidence>
<dbReference type="PROSITE" id="PS50931">
    <property type="entry name" value="HTH_LYSR"/>
    <property type="match status" value="1"/>
</dbReference>
<dbReference type="InterPro" id="IPR000847">
    <property type="entry name" value="LysR_HTH_N"/>
</dbReference>
<dbReference type="EMBL" id="JAFBDT010000011">
    <property type="protein sequence ID" value="MBM7561997.1"/>
    <property type="molecule type" value="Genomic_DNA"/>
</dbReference>
<dbReference type="Pfam" id="PF00126">
    <property type="entry name" value="HTH_1"/>
    <property type="match status" value="1"/>
</dbReference>
<reference evidence="6 7" key="1">
    <citation type="submission" date="2021-01" db="EMBL/GenBank/DDBJ databases">
        <title>Genomic Encyclopedia of Type Strains, Phase IV (KMG-IV): sequencing the most valuable type-strain genomes for metagenomic binning, comparative biology and taxonomic classification.</title>
        <authorList>
            <person name="Goeker M."/>
        </authorList>
    </citation>
    <scope>NUCLEOTIDE SEQUENCE [LARGE SCALE GENOMIC DNA]</scope>
    <source>
        <strain evidence="6 7">DSM 24436</strain>
    </source>
</reference>
<dbReference type="InterPro" id="IPR036390">
    <property type="entry name" value="WH_DNA-bd_sf"/>
</dbReference>
<dbReference type="Proteomes" id="UP000767854">
    <property type="component" value="Unassembled WGS sequence"/>
</dbReference>
<dbReference type="PRINTS" id="PR00039">
    <property type="entry name" value="HTHLYSR"/>
</dbReference>
<feature type="domain" description="HTH lysR-type" evidence="5">
    <location>
        <begin position="1"/>
        <end position="58"/>
    </location>
</feature>
<dbReference type="InterPro" id="IPR005119">
    <property type="entry name" value="LysR_subst-bd"/>
</dbReference>
<gene>
    <name evidence="6" type="ORF">JOC49_001540</name>
</gene>
<comment type="caution">
    <text evidence="6">The sequence shown here is derived from an EMBL/GenBank/DDBJ whole genome shotgun (WGS) entry which is preliminary data.</text>
</comment>
<keyword evidence="3 6" id="KW-0238">DNA-binding</keyword>
<sequence>MDFRQLEAFINVAKYKNFSKAGKALYLSQPTISLHIANLEKELSVSLFDRTSKEVNLTPVGKEFLTYALDMINTKNKALHHLVNAESAIQGSIQISTSTTPSIVVLPAALKAFRQRHPDVRFVIEEKSSTLILEDVCSHTSDIGIVGMKVENDRFHATHLYDDEIVFISAKNAPLKGVVDILEASKYNMIGRTEKSGTRLDLERTMVEQGMDTSLLDNILEVDNMNLIFKLVSENVGFSYTSKSIYNCYKDILPIQTFEIKGLKLIREIYLLTSKKRTQSPAVDDFVNLLKAMEMPNC</sequence>
<dbReference type="SUPFAM" id="SSF53850">
    <property type="entry name" value="Periplasmic binding protein-like II"/>
    <property type="match status" value="1"/>
</dbReference>
<dbReference type="Pfam" id="PF03466">
    <property type="entry name" value="LysR_substrate"/>
    <property type="match status" value="1"/>
</dbReference>
<evidence type="ECO:0000259" key="5">
    <source>
        <dbReference type="PROSITE" id="PS50931"/>
    </source>
</evidence>
<dbReference type="Gene3D" id="3.40.190.290">
    <property type="match status" value="1"/>
</dbReference>
<keyword evidence="2" id="KW-0805">Transcription regulation</keyword>
<dbReference type="GO" id="GO:0003677">
    <property type="term" value="F:DNA binding"/>
    <property type="evidence" value="ECO:0007669"/>
    <property type="project" value="UniProtKB-KW"/>
</dbReference>
<evidence type="ECO:0000256" key="3">
    <source>
        <dbReference type="ARBA" id="ARBA00023125"/>
    </source>
</evidence>
<dbReference type="NCBIfam" id="NF040786">
    <property type="entry name" value="LysR_Sec_metab"/>
    <property type="match status" value="1"/>
</dbReference>
<accession>A0ABS2MRG6</accession>
<evidence type="ECO:0000313" key="7">
    <source>
        <dbReference type="Proteomes" id="UP000767854"/>
    </source>
</evidence>
<name>A0ABS2MRG6_9FIRM</name>
<evidence type="ECO:0000256" key="1">
    <source>
        <dbReference type="ARBA" id="ARBA00009437"/>
    </source>
</evidence>
<dbReference type="InterPro" id="IPR047788">
    <property type="entry name" value="LysR-like_Sec_metab"/>
</dbReference>
<dbReference type="CDD" id="cd05466">
    <property type="entry name" value="PBP2_LTTR_substrate"/>
    <property type="match status" value="1"/>
</dbReference>
<evidence type="ECO:0000256" key="4">
    <source>
        <dbReference type="ARBA" id="ARBA00023163"/>
    </source>
</evidence>
<protein>
    <submittedName>
        <fullName evidence="6">DNA-binding transcriptional LysR family regulator</fullName>
    </submittedName>
</protein>
<dbReference type="SUPFAM" id="SSF46785">
    <property type="entry name" value="Winged helix' DNA-binding domain"/>
    <property type="match status" value="1"/>
</dbReference>
<keyword evidence="4" id="KW-0804">Transcription</keyword>
<organism evidence="6 7">
    <name type="scientific">Fusibacter tunisiensis</name>
    <dbReference type="NCBI Taxonomy" id="1008308"/>
    <lineage>
        <taxon>Bacteria</taxon>
        <taxon>Bacillati</taxon>
        <taxon>Bacillota</taxon>
        <taxon>Clostridia</taxon>
        <taxon>Eubacteriales</taxon>
        <taxon>Eubacteriales Family XII. Incertae Sedis</taxon>
        <taxon>Fusibacter</taxon>
    </lineage>
</organism>
<keyword evidence="7" id="KW-1185">Reference proteome</keyword>
<dbReference type="InterPro" id="IPR036388">
    <property type="entry name" value="WH-like_DNA-bd_sf"/>
</dbReference>
<dbReference type="RefSeq" id="WP_204664013.1">
    <property type="nucleotide sequence ID" value="NZ_JAFBDT010000011.1"/>
</dbReference>
<dbReference type="PANTHER" id="PTHR30126">
    <property type="entry name" value="HTH-TYPE TRANSCRIPTIONAL REGULATOR"/>
    <property type="match status" value="1"/>
</dbReference>
<comment type="similarity">
    <text evidence="1">Belongs to the LysR transcriptional regulatory family.</text>
</comment>
<dbReference type="Gene3D" id="1.10.10.10">
    <property type="entry name" value="Winged helix-like DNA-binding domain superfamily/Winged helix DNA-binding domain"/>
    <property type="match status" value="1"/>
</dbReference>
<evidence type="ECO:0000256" key="2">
    <source>
        <dbReference type="ARBA" id="ARBA00023015"/>
    </source>
</evidence>